<name>A0A2X1ASF4_BREDI</name>
<accession>A0A2X1ASF4</accession>
<evidence type="ECO:0000313" key="1">
    <source>
        <dbReference type="EMBL" id="SPU46979.1"/>
    </source>
</evidence>
<proteinExistence type="predicted"/>
<dbReference type="EMBL" id="UAQM01000051">
    <property type="protein sequence ID" value="SPU46979.1"/>
    <property type="molecule type" value="Genomic_DNA"/>
</dbReference>
<dbReference type="RefSeq" id="WP_128116602.1">
    <property type="nucleotide sequence ID" value="NZ_UAQM01000051.1"/>
</dbReference>
<reference evidence="1 2" key="1">
    <citation type="submission" date="2018-06" db="EMBL/GenBank/DDBJ databases">
        <authorList>
            <consortium name="Pathogen Informatics"/>
            <person name="Doyle S."/>
        </authorList>
    </citation>
    <scope>NUCLEOTIDE SEQUENCE [LARGE SCALE GENOMIC DNA]</scope>
    <source>
        <strain evidence="1 2">NCTC11165</strain>
    </source>
</reference>
<protein>
    <submittedName>
        <fullName evidence="1">Uncharacterized protein</fullName>
    </submittedName>
</protein>
<dbReference type="AlphaFoldDB" id="A0A2X1ASF4"/>
<dbReference type="Proteomes" id="UP000250358">
    <property type="component" value="Unassembled WGS sequence"/>
</dbReference>
<gene>
    <name evidence="1" type="ORF">NCTC11165_03334</name>
</gene>
<sequence length="79" mass="8708">MSFNNANFVDITFSGQEHNCVVGREGIGTHHPRPPSDLHSEITGLTTFAYQLASDHVVIIRETDGGMISTTVPKKAWLR</sequence>
<evidence type="ECO:0000313" key="2">
    <source>
        <dbReference type="Proteomes" id="UP000250358"/>
    </source>
</evidence>
<organism evidence="1 2">
    <name type="scientific">Brevundimonas diminuta</name>
    <name type="common">Pseudomonas diminuta</name>
    <dbReference type="NCBI Taxonomy" id="293"/>
    <lineage>
        <taxon>Bacteria</taxon>
        <taxon>Pseudomonadati</taxon>
        <taxon>Pseudomonadota</taxon>
        <taxon>Alphaproteobacteria</taxon>
        <taxon>Caulobacterales</taxon>
        <taxon>Caulobacteraceae</taxon>
        <taxon>Brevundimonas</taxon>
    </lineage>
</organism>